<accession>A0AAE7WI65</accession>
<proteinExistence type="predicted"/>
<dbReference type="KEGG" id="vg:77953311"/>
<organism evidence="1 2">
    <name type="scientific">Kosakonia phage Kc263</name>
    <dbReference type="NCBI Taxonomy" id="2863194"/>
    <lineage>
        <taxon>Viruses</taxon>
        <taxon>Duplodnaviria</taxon>
        <taxon>Heunggongvirae</taxon>
        <taxon>Uroviricota</taxon>
        <taxon>Caudoviricetes</taxon>
        <taxon>Chimalliviridae</taxon>
        <taxon>Branisovskavirus</taxon>
        <taxon>Branisovskavirus Kc263</taxon>
    </lineage>
</organism>
<reference evidence="1" key="1">
    <citation type="journal article" date="2021" name="Viruses">
        <title>Novel Viruses That Lyse Plant and Human Strains of Kosakonia cowanii.</title>
        <authorList>
            <person name="Petrzik K."/>
            <person name="Brazdova S."/>
            <person name="Krawczyk K."/>
        </authorList>
    </citation>
    <scope>NUCLEOTIDE SEQUENCE</scope>
</reference>
<protein>
    <submittedName>
        <fullName evidence="1">Uncharacterized protein</fullName>
    </submittedName>
</protein>
<dbReference type="Proteomes" id="UP000828443">
    <property type="component" value="Segment"/>
</dbReference>
<dbReference type="GeneID" id="77953311"/>
<keyword evidence="2" id="KW-1185">Reference proteome</keyword>
<dbReference type="EMBL" id="MZ348422">
    <property type="protein sequence ID" value="QYN80134.1"/>
    <property type="molecule type" value="Genomic_DNA"/>
</dbReference>
<evidence type="ECO:0000313" key="2">
    <source>
        <dbReference type="Proteomes" id="UP000828443"/>
    </source>
</evidence>
<name>A0AAE7WI65_9CAUD</name>
<evidence type="ECO:0000313" key="1">
    <source>
        <dbReference type="EMBL" id="QYN80134.1"/>
    </source>
</evidence>
<dbReference type="RefSeq" id="YP_010676946.1">
    <property type="nucleotide sequence ID" value="NC_071015.1"/>
</dbReference>
<sequence length="168" mass="18987">MFKLLLETNSHVGYTRKLPQALQDHKAEWEKTVDKNHAITVYLTHTLVVGNHEQAFSVAGQVDLKINKKVDDRPVPVNNVVTVLEEGKNYNFAPLNEVIFEAVQEAISYTDMTLMFEDAEPLTDADIIEKIKHVIKTELENRKVFATFAITPQVSKGNIRQVTLVVSV</sequence>